<accession>A0A1T1DHW4</accession>
<name>A0A1T1DHW4_9LEPT</name>
<keyword evidence="1" id="KW-0472">Membrane</keyword>
<dbReference type="AlphaFoldDB" id="A0A1T1DHW4"/>
<keyword evidence="1" id="KW-0812">Transmembrane</keyword>
<comment type="caution">
    <text evidence="2">The sequence shown here is derived from an EMBL/GenBank/DDBJ whole genome shotgun (WGS) entry which is preliminary data.</text>
</comment>
<dbReference type="Proteomes" id="UP000191008">
    <property type="component" value="Unassembled WGS sequence"/>
</dbReference>
<protein>
    <submittedName>
        <fullName evidence="2">Uncharacterized protein</fullName>
    </submittedName>
</protein>
<evidence type="ECO:0000313" key="2">
    <source>
        <dbReference type="EMBL" id="OOV40461.1"/>
    </source>
</evidence>
<evidence type="ECO:0000256" key="1">
    <source>
        <dbReference type="SAM" id="Phobius"/>
    </source>
</evidence>
<sequence>MFQKFECFGLALKCRKSRICGIFLSTAIFFANSVVNNLVLSSYVRVVITKNFFDLDSSKEELDISFIPFYEYLFKKEE</sequence>
<organism evidence="2 3">
    <name type="scientific">Leptospira kirschneri serovar Pomona</name>
    <dbReference type="NCBI Taxonomy" id="561005"/>
    <lineage>
        <taxon>Bacteria</taxon>
        <taxon>Pseudomonadati</taxon>
        <taxon>Spirochaetota</taxon>
        <taxon>Spirochaetia</taxon>
        <taxon>Leptospirales</taxon>
        <taxon>Leptospiraceae</taxon>
        <taxon>Leptospira</taxon>
    </lineage>
</organism>
<evidence type="ECO:0000313" key="3">
    <source>
        <dbReference type="Proteomes" id="UP000191008"/>
    </source>
</evidence>
<feature type="transmembrane region" description="Helical" evidence="1">
    <location>
        <begin position="21"/>
        <end position="44"/>
    </location>
</feature>
<proteinExistence type="predicted"/>
<gene>
    <name evidence="2" type="ORF">B1J93_17065</name>
</gene>
<keyword evidence="1" id="KW-1133">Transmembrane helix</keyword>
<reference evidence="2 3" key="1">
    <citation type="submission" date="2017-02" db="EMBL/GenBank/DDBJ databases">
        <title>Comparative genomic analysis of Brazilian Leptospira kirschneri strains of different serogroups.</title>
        <authorList>
            <person name="Moreno L.Z."/>
            <person name="Miraglia F."/>
            <person name="Kremer F.S."/>
            <person name="Eslabao M.R."/>
            <person name="Lilenbaum W."/>
            <person name="Dellagostin O.A."/>
            <person name="Moreno A.M."/>
        </authorList>
    </citation>
    <scope>NUCLEOTIDE SEQUENCE [LARGE SCALE GENOMIC DNA]</scope>
    <source>
        <strain evidence="2 3">M110/06</strain>
    </source>
</reference>
<dbReference type="EMBL" id="MVIT01000076">
    <property type="protein sequence ID" value="OOV40461.1"/>
    <property type="molecule type" value="Genomic_DNA"/>
</dbReference>